<reference evidence="1" key="1">
    <citation type="submission" date="2020-08" db="EMBL/GenBank/DDBJ databases">
        <title>Plant Genome Project.</title>
        <authorList>
            <person name="Zhang R.-G."/>
        </authorList>
    </citation>
    <scope>NUCLEOTIDE SEQUENCE</scope>
    <source>
        <strain evidence="1">WSP0</strain>
        <tissue evidence="1">Leaf</tissue>
    </source>
</reference>
<name>A0AAV6LIP1_9ERIC</name>
<dbReference type="EMBL" id="JACTNZ010000001">
    <property type="protein sequence ID" value="KAG5564616.1"/>
    <property type="molecule type" value="Genomic_DNA"/>
</dbReference>
<comment type="caution">
    <text evidence="1">The sequence shown here is derived from an EMBL/GenBank/DDBJ whole genome shotgun (WGS) entry which is preliminary data.</text>
</comment>
<accession>A0AAV6LIP1</accession>
<protein>
    <submittedName>
        <fullName evidence="1">Uncharacterized protein</fullName>
    </submittedName>
</protein>
<evidence type="ECO:0000313" key="1">
    <source>
        <dbReference type="EMBL" id="KAG5564616.1"/>
    </source>
</evidence>
<sequence length="208" mass="23715">MECVDFIRDAIEVWDINSIGKKWIKSSSQGLRTCKEVTDEEGDYDFYAFLLKDDIVWDISSIGKEWIKSSSQGLWTSKEVTDREGDYDFYAFLLKDDIDEIRGAQKLEPIGYIMWDDDDHAFYAIHGLLSISMSRVFSMSKEIYCLMKLATILSRTEESLLHKDEENNFFQSSSSYAENASKCGSRTGSVIPQGSESTSQAYHASCYA</sequence>
<proteinExistence type="predicted"/>
<keyword evidence="2" id="KW-1185">Reference proteome</keyword>
<dbReference type="AlphaFoldDB" id="A0AAV6LIP1"/>
<organism evidence="1 2">
    <name type="scientific">Rhododendron griersonianum</name>
    <dbReference type="NCBI Taxonomy" id="479676"/>
    <lineage>
        <taxon>Eukaryota</taxon>
        <taxon>Viridiplantae</taxon>
        <taxon>Streptophyta</taxon>
        <taxon>Embryophyta</taxon>
        <taxon>Tracheophyta</taxon>
        <taxon>Spermatophyta</taxon>
        <taxon>Magnoliopsida</taxon>
        <taxon>eudicotyledons</taxon>
        <taxon>Gunneridae</taxon>
        <taxon>Pentapetalae</taxon>
        <taxon>asterids</taxon>
        <taxon>Ericales</taxon>
        <taxon>Ericaceae</taxon>
        <taxon>Ericoideae</taxon>
        <taxon>Rhodoreae</taxon>
        <taxon>Rhododendron</taxon>
    </lineage>
</organism>
<evidence type="ECO:0000313" key="2">
    <source>
        <dbReference type="Proteomes" id="UP000823749"/>
    </source>
</evidence>
<dbReference type="Proteomes" id="UP000823749">
    <property type="component" value="Chromosome 1"/>
</dbReference>
<gene>
    <name evidence="1" type="ORF">RHGRI_000718</name>
</gene>